<dbReference type="Gene3D" id="3.30.2320.60">
    <property type="entry name" value="FhaA, phosphopeptide-binding domain (DUF3662)"/>
    <property type="match status" value="1"/>
</dbReference>
<name>A0A3G6J7P7_9CORY</name>
<dbReference type="Pfam" id="PF00498">
    <property type="entry name" value="FHA"/>
    <property type="match status" value="1"/>
</dbReference>
<feature type="domain" description="FHA" evidence="3">
    <location>
        <begin position="309"/>
        <end position="358"/>
    </location>
</feature>
<protein>
    <submittedName>
        <fullName evidence="4">FHA domain-containing protein FhaA</fullName>
    </submittedName>
</protein>
<dbReference type="Pfam" id="PF12401">
    <property type="entry name" value="FhaA_N"/>
    <property type="match status" value="1"/>
</dbReference>
<dbReference type="AlphaFoldDB" id="A0A3G6J7P7"/>
<dbReference type="PROSITE" id="PS50006">
    <property type="entry name" value="FHA_DOMAIN"/>
    <property type="match status" value="1"/>
</dbReference>
<dbReference type="InterPro" id="IPR042287">
    <property type="entry name" value="FhaA_N_sf"/>
</dbReference>
<keyword evidence="5" id="KW-1185">Reference proteome</keyword>
<evidence type="ECO:0000256" key="2">
    <source>
        <dbReference type="SAM" id="MobiDB-lite"/>
    </source>
</evidence>
<gene>
    <name evidence="4" type="primary">fhaA</name>
    <name evidence="4" type="ORF">CCHOA_00140</name>
</gene>
<feature type="region of interest" description="Disordered" evidence="2">
    <location>
        <begin position="176"/>
        <end position="238"/>
    </location>
</feature>
<dbReference type="Gene3D" id="2.60.200.20">
    <property type="match status" value="1"/>
</dbReference>
<reference evidence="4 5" key="1">
    <citation type="submission" date="2018-11" db="EMBL/GenBank/DDBJ databases">
        <authorList>
            <person name="Kleinhagauer T."/>
            <person name="Glaeser S.P."/>
            <person name="Spergser J."/>
            <person name="Ruckert C."/>
            <person name="Kaempfer P."/>
            <person name="Busse H.-J."/>
        </authorList>
    </citation>
    <scope>NUCLEOTIDE SEQUENCE [LARGE SCALE GENOMIC DNA]</scope>
    <source>
        <strain evidence="4 5">200CH</strain>
    </source>
</reference>
<accession>A0A3G6J7P7</accession>
<dbReference type="SMART" id="SM00240">
    <property type="entry name" value="FHA"/>
    <property type="match status" value="1"/>
</dbReference>
<dbReference type="KEGG" id="ccho:CCHOA_00140"/>
<dbReference type="InterPro" id="IPR000253">
    <property type="entry name" value="FHA_dom"/>
</dbReference>
<keyword evidence="1" id="KW-0597">Phosphoprotein</keyword>
<proteinExistence type="predicted"/>
<feature type="compositionally biased region" description="Polar residues" evidence="2">
    <location>
        <begin position="215"/>
        <end position="238"/>
    </location>
</feature>
<dbReference type="CDD" id="cd22668">
    <property type="entry name" value="FHA_FhaA-like"/>
    <property type="match status" value="1"/>
</dbReference>
<evidence type="ECO:0000313" key="4">
    <source>
        <dbReference type="EMBL" id="AZA12460.1"/>
    </source>
</evidence>
<evidence type="ECO:0000259" key="3">
    <source>
        <dbReference type="PROSITE" id="PS50006"/>
    </source>
</evidence>
<dbReference type="Proteomes" id="UP000269019">
    <property type="component" value="Chromosome"/>
</dbReference>
<evidence type="ECO:0000256" key="1">
    <source>
        <dbReference type="ARBA" id="ARBA00022553"/>
    </source>
</evidence>
<dbReference type="InterPro" id="IPR050923">
    <property type="entry name" value="Cell_Proc_Reg/RNA_Proc"/>
</dbReference>
<dbReference type="OrthoDB" id="151099at2"/>
<dbReference type="InterPro" id="IPR008984">
    <property type="entry name" value="SMAD_FHA_dom_sf"/>
</dbReference>
<evidence type="ECO:0000313" key="5">
    <source>
        <dbReference type="Proteomes" id="UP000269019"/>
    </source>
</evidence>
<sequence>MSLGDKFARIDDSLHKLDGKLQRGLNNSFAFFLGGKLVASEIEQTLRGEMEENITQQPGTQVDDAVVDQAPNSFTARVSGKDFAHLSQENSKLPANAADMLTRFARSQGWQLQGPVTVTIVEDSSLRTGQLNCASAVMSSPTTPSSYIAANGGMPATVDSDAGASKVPMVETVKTPDSAAGAYRPQPHRSPDAQPYVDSSWGQPAADHSAAGEMGSTTATPQESSPVAGQQHAASPTQQDVNWDEFAALTAGTAGAAGGYGVAAANMDAKTTAFSRTEEYSEPHYQPPTVTLLLQDGSSRSYLVMEGSNIIGRGSDADFRLPDTGVSRRHAEIIWDGIDAVLVDLQSTNGTLVGDVPIDNWLLADGDVITIGHSYIEVRITGGQQ</sequence>
<dbReference type="PANTHER" id="PTHR23308">
    <property type="entry name" value="NUCLEAR INHIBITOR OF PROTEIN PHOSPHATASE-1"/>
    <property type="match status" value="1"/>
</dbReference>
<organism evidence="4 5">
    <name type="scientific">Corynebacterium choanae</name>
    <dbReference type="NCBI Taxonomy" id="1862358"/>
    <lineage>
        <taxon>Bacteria</taxon>
        <taxon>Bacillati</taxon>
        <taxon>Actinomycetota</taxon>
        <taxon>Actinomycetes</taxon>
        <taxon>Mycobacteriales</taxon>
        <taxon>Corynebacteriaceae</taxon>
        <taxon>Corynebacterium</taxon>
    </lineage>
</organism>
<dbReference type="EMBL" id="CP033896">
    <property type="protein sequence ID" value="AZA12460.1"/>
    <property type="molecule type" value="Genomic_DNA"/>
</dbReference>
<dbReference type="SUPFAM" id="SSF49879">
    <property type="entry name" value="SMAD/FHA domain"/>
    <property type="match status" value="1"/>
</dbReference>
<dbReference type="InterPro" id="IPR022128">
    <property type="entry name" value="FhaA_N"/>
</dbReference>